<dbReference type="Proteomes" id="UP000292957">
    <property type="component" value="Unassembled WGS sequence"/>
</dbReference>
<feature type="non-terminal residue" evidence="2">
    <location>
        <position position="1"/>
    </location>
</feature>
<protein>
    <recommendedName>
        <fullName evidence="1">DUF6533 domain-containing protein</fullName>
    </recommendedName>
</protein>
<gene>
    <name evidence="2" type="ORF">BD311DRAFT_676833</name>
</gene>
<dbReference type="OrthoDB" id="3354157at2759"/>
<dbReference type="Pfam" id="PF20151">
    <property type="entry name" value="DUF6533"/>
    <property type="match status" value="1"/>
</dbReference>
<sequence>FRLVAHDAFTLDDVQYYNDLFLVRMLSLAGYVILIHEAFEALPDEVKHIWPARWSTVKVLYLINRYGNLVFLGASTLQTLGIWRSNAHTFCYNATLALSLIQFASFASVHVLVLLRAWATWGRHVKILAILAALFVLYAAASVSLLVWGVVSVGYNAYPLASIVGTCISSIPCACPTVSSLLCSPFNEVLLQLAFAWILWIPSLALECVIFILTMVSIRQFDLHLHLAWQSPIVRVIMRDAILYFSLTLFSGLFNIFIWAYYAERALNMLANSFTLCLMISAGQRLVLDLRKISTDDALSTTRIGREVERAIEAMATARSPSPIVFAERSLASPTTHTSIRSHDTHPPSPWKTRKVDWGAIRHWVHGVDGREQERSISVELVEVVDAPSDGRRTRTLEVHV</sequence>
<name>A0A4V2K500_9APHY</name>
<organism evidence="2">
    <name type="scientific">Dichomitus squalens</name>
    <dbReference type="NCBI Taxonomy" id="114155"/>
    <lineage>
        <taxon>Eukaryota</taxon>
        <taxon>Fungi</taxon>
        <taxon>Dikarya</taxon>
        <taxon>Basidiomycota</taxon>
        <taxon>Agaricomycotina</taxon>
        <taxon>Agaricomycetes</taxon>
        <taxon>Polyporales</taxon>
        <taxon>Polyporaceae</taxon>
        <taxon>Dichomitus</taxon>
    </lineage>
</organism>
<accession>A0A4V2K500</accession>
<proteinExistence type="predicted"/>
<dbReference type="AlphaFoldDB" id="A0A4V2K500"/>
<evidence type="ECO:0000313" key="2">
    <source>
        <dbReference type="EMBL" id="TBU22130.1"/>
    </source>
</evidence>
<dbReference type="EMBL" id="ML143556">
    <property type="protein sequence ID" value="TBU22130.1"/>
    <property type="molecule type" value="Genomic_DNA"/>
</dbReference>
<feature type="domain" description="DUF6533" evidence="1">
    <location>
        <begin position="26"/>
        <end position="67"/>
    </location>
</feature>
<evidence type="ECO:0000259" key="1">
    <source>
        <dbReference type="Pfam" id="PF20151"/>
    </source>
</evidence>
<reference evidence="2" key="1">
    <citation type="submission" date="2019-01" db="EMBL/GenBank/DDBJ databases">
        <title>Draft genome sequences of three monokaryotic isolates of the white-rot basidiomycete fungus Dichomitus squalens.</title>
        <authorList>
            <consortium name="DOE Joint Genome Institute"/>
            <person name="Lopez S.C."/>
            <person name="Andreopoulos B."/>
            <person name="Pangilinan J."/>
            <person name="Lipzen A."/>
            <person name="Riley R."/>
            <person name="Ahrendt S."/>
            <person name="Ng V."/>
            <person name="Barry K."/>
            <person name="Daum C."/>
            <person name="Grigoriev I.V."/>
            <person name="Hilden K.S."/>
            <person name="Makela M.R."/>
            <person name="de Vries R.P."/>
        </authorList>
    </citation>
    <scope>NUCLEOTIDE SEQUENCE [LARGE SCALE GENOMIC DNA]</scope>
    <source>
        <strain evidence="2">OM18370.1</strain>
    </source>
</reference>
<dbReference type="InterPro" id="IPR045340">
    <property type="entry name" value="DUF6533"/>
</dbReference>